<protein>
    <submittedName>
        <fullName evidence="1">DUF1822 family protein</fullName>
    </submittedName>
</protein>
<dbReference type="InterPro" id="IPR014951">
    <property type="entry name" value="DUF1822"/>
</dbReference>
<sequence>MNNTSKPIEAISVIDFDSLPTSAIILSADDVNRALDISNKVPNELKQWQVYLNSLALSAFENWLGERGIAKKLNPEKCTILQHTLASVIDVVTNLQIGDFKICLIATGNLADETVILPRVVIDLPEYVAHFYVVVEVLEEQEAANIYAFLSYQQIIERCASSHLQPDSHWNYHFSMSWFDDNPDNLLLYLRCLELDAIALPAIPTNRREIVSRFESELINLLPQLQSPERELWEILTWEQAIAVLTSPDLLNWIYNLQIQAFPEVKPQLSVSYLPDLLKLITQPVLNAGRWLWNELDEVAQDFSWVLLPTLTPTSAMRSPAEEFEIIVAQLRDRKEEIPLESRAAFKDIAIAGVPLRLYAVTWHLMSESEKPEWALLVILGAPALNSLPHHLKLRISDQNNILVKRGLEIGNNDSYIFTRVVGNWDEKFLVSVSLMDGVEVTLPTFAFDLER</sequence>
<reference evidence="1 2" key="1">
    <citation type="journal article" date="2021" name="Microorganisms">
        <title>Genome Evolution of Filamentous Cyanobacterium Nostoc Species: From Facultative Symbiosis to Free Living.</title>
        <authorList>
            <person name="Huo D."/>
            <person name="Li H."/>
            <person name="Cai F."/>
            <person name="Guo X."/>
            <person name="Qiao Z."/>
            <person name="Wang W."/>
            <person name="Yu G."/>
            <person name="Li R."/>
        </authorList>
    </citation>
    <scope>NUCLEOTIDE SEQUENCE [LARGE SCALE GENOMIC DNA]</scope>
    <source>
        <strain evidence="1 2">CHAB 5714</strain>
    </source>
</reference>
<dbReference type="EMBL" id="JAIVFQ010000093">
    <property type="protein sequence ID" value="MCC5603813.1"/>
    <property type="molecule type" value="Genomic_DNA"/>
</dbReference>
<evidence type="ECO:0000313" key="1">
    <source>
        <dbReference type="EMBL" id="MCC5603813.1"/>
    </source>
</evidence>
<gene>
    <name evidence="1" type="ORF">LC586_32745</name>
</gene>
<dbReference type="Pfam" id="PF08852">
    <property type="entry name" value="DUF1822"/>
    <property type="match status" value="1"/>
</dbReference>
<evidence type="ECO:0000313" key="2">
    <source>
        <dbReference type="Proteomes" id="UP001199525"/>
    </source>
</evidence>
<proteinExistence type="predicted"/>
<dbReference type="RefSeq" id="WP_229489602.1">
    <property type="nucleotide sequence ID" value="NZ_JAIVFQ010000093.1"/>
</dbReference>
<organism evidence="1 2">
    <name type="scientific">Nostoc favosum CHAB5714</name>
    <dbReference type="NCBI Taxonomy" id="2780399"/>
    <lineage>
        <taxon>Bacteria</taxon>
        <taxon>Bacillati</taxon>
        <taxon>Cyanobacteriota</taxon>
        <taxon>Cyanophyceae</taxon>
        <taxon>Nostocales</taxon>
        <taxon>Nostocaceae</taxon>
        <taxon>Nostoc</taxon>
        <taxon>Nostoc favosum</taxon>
    </lineage>
</organism>
<keyword evidence="2" id="KW-1185">Reference proteome</keyword>
<accession>A0ABS8II54</accession>
<name>A0ABS8II54_9NOSO</name>
<dbReference type="Proteomes" id="UP001199525">
    <property type="component" value="Unassembled WGS sequence"/>
</dbReference>
<comment type="caution">
    <text evidence="1">The sequence shown here is derived from an EMBL/GenBank/DDBJ whole genome shotgun (WGS) entry which is preliminary data.</text>
</comment>